<keyword evidence="3" id="KW-1185">Reference proteome</keyword>
<reference evidence="2 3" key="1">
    <citation type="submission" date="2020-12" db="EMBL/GenBank/DDBJ databases">
        <title>Vagococcus allomyrinae sp. nov. and Enterococcus lavae sp. nov., isolated from the larvae of Allomyrina dichotoma.</title>
        <authorList>
            <person name="Lee S.D."/>
        </authorList>
    </citation>
    <scope>NUCLEOTIDE SEQUENCE [LARGE SCALE GENOMIC DNA]</scope>
    <source>
        <strain evidence="2 3">BWM-S5</strain>
    </source>
</reference>
<name>A0ABS4CGV0_9ENTE</name>
<evidence type="ECO:0000259" key="1">
    <source>
        <dbReference type="Pfam" id="PF03167"/>
    </source>
</evidence>
<evidence type="ECO:0000313" key="3">
    <source>
        <dbReference type="Proteomes" id="UP000673375"/>
    </source>
</evidence>
<dbReference type="Gene3D" id="3.40.470.10">
    <property type="entry name" value="Uracil-DNA glycosylase-like domain"/>
    <property type="match status" value="1"/>
</dbReference>
<evidence type="ECO:0000313" key="2">
    <source>
        <dbReference type="EMBL" id="MBP1045771.1"/>
    </source>
</evidence>
<protein>
    <submittedName>
        <fullName evidence="2">Uracil-DNA glycosylase</fullName>
    </submittedName>
</protein>
<dbReference type="InterPro" id="IPR005122">
    <property type="entry name" value="Uracil-DNA_glycosylase-like"/>
</dbReference>
<sequence length="199" mass="22606">MNEITEKVFPKERTNILAYYPNIEIDAAAIKIVMINEIVADAPVNDFYSPEERSFYMETTIPLFQQAGIDIQTIEDIVTLGIYITNAVKRPKTETAISTNQVKEFLPLLKKELQLFPNLKAVMLNGDIAKKAFNMLSKQQTGKNAVPSMSTYKLRNREVYADQLRIFPAYIMTGKNVLIEKSKVQMTAEDIAKMIAYAQ</sequence>
<dbReference type="Pfam" id="PF03167">
    <property type="entry name" value="UDG"/>
    <property type="match status" value="1"/>
</dbReference>
<dbReference type="EMBL" id="JAEDXU010000002">
    <property type="protein sequence ID" value="MBP1045771.1"/>
    <property type="molecule type" value="Genomic_DNA"/>
</dbReference>
<organism evidence="2 3">
    <name type="scientific">Enterococcus larvae</name>
    <dbReference type="NCBI Taxonomy" id="2794352"/>
    <lineage>
        <taxon>Bacteria</taxon>
        <taxon>Bacillati</taxon>
        <taxon>Bacillota</taxon>
        <taxon>Bacilli</taxon>
        <taxon>Lactobacillales</taxon>
        <taxon>Enterococcaceae</taxon>
        <taxon>Enterococcus</taxon>
    </lineage>
</organism>
<gene>
    <name evidence="2" type="ORF">I6N96_05725</name>
</gene>
<dbReference type="SUPFAM" id="SSF52141">
    <property type="entry name" value="Uracil-DNA glycosylase-like"/>
    <property type="match status" value="1"/>
</dbReference>
<feature type="domain" description="Uracil-DNA glycosylase-like" evidence="1">
    <location>
        <begin position="64"/>
        <end position="142"/>
    </location>
</feature>
<accession>A0ABS4CGV0</accession>
<dbReference type="Proteomes" id="UP000673375">
    <property type="component" value="Unassembled WGS sequence"/>
</dbReference>
<dbReference type="InterPro" id="IPR036895">
    <property type="entry name" value="Uracil-DNA_glycosylase-like_sf"/>
</dbReference>
<comment type="caution">
    <text evidence="2">The sequence shown here is derived from an EMBL/GenBank/DDBJ whole genome shotgun (WGS) entry which is preliminary data.</text>
</comment>
<proteinExistence type="predicted"/>